<feature type="compositionally biased region" description="Acidic residues" evidence="4">
    <location>
        <begin position="923"/>
        <end position="935"/>
    </location>
</feature>
<reference evidence="7" key="1">
    <citation type="journal article" date="2019" name="Sci. Rep.">
        <title>Draft genome of Tanacetum cinerariifolium, the natural source of mosquito coil.</title>
        <authorList>
            <person name="Yamashiro T."/>
            <person name="Shiraishi A."/>
            <person name="Satake H."/>
            <person name="Nakayama K."/>
        </authorList>
    </citation>
    <scope>NUCLEOTIDE SEQUENCE</scope>
</reference>
<dbReference type="GO" id="GO:0008270">
    <property type="term" value="F:zinc ion binding"/>
    <property type="evidence" value="ECO:0007669"/>
    <property type="project" value="UniProtKB-KW"/>
</dbReference>
<dbReference type="Gene3D" id="4.10.60.10">
    <property type="entry name" value="Zinc finger, CCHC-type"/>
    <property type="match status" value="2"/>
</dbReference>
<feature type="compositionally biased region" description="Low complexity" evidence="4">
    <location>
        <begin position="2590"/>
        <end position="2612"/>
    </location>
</feature>
<name>A0A6L2NHY3_TANCI</name>
<evidence type="ECO:0000256" key="3">
    <source>
        <dbReference type="SAM" id="Coils"/>
    </source>
</evidence>
<dbReference type="GO" id="GO:0015074">
    <property type="term" value="P:DNA integration"/>
    <property type="evidence" value="ECO:0007669"/>
    <property type="project" value="InterPro"/>
</dbReference>
<dbReference type="PROSITE" id="PS50158">
    <property type="entry name" value="ZF_CCHC"/>
    <property type="match status" value="2"/>
</dbReference>
<feature type="compositionally biased region" description="Acidic residues" evidence="4">
    <location>
        <begin position="834"/>
        <end position="846"/>
    </location>
</feature>
<dbReference type="Pfam" id="PF00098">
    <property type="entry name" value="zf-CCHC"/>
    <property type="match status" value="2"/>
</dbReference>
<evidence type="ECO:0000256" key="4">
    <source>
        <dbReference type="SAM" id="MobiDB-lite"/>
    </source>
</evidence>
<dbReference type="EMBL" id="BKCJ010009195">
    <property type="protein sequence ID" value="GEU85856.1"/>
    <property type="molecule type" value="Genomic_DNA"/>
</dbReference>
<feature type="coiled-coil region" evidence="3">
    <location>
        <begin position="2900"/>
        <end position="2934"/>
    </location>
</feature>
<feature type="region of interest" description="Disordered" evidence="4">
    <location>
        <begin position="1640"/>
        <end position="1707"/>
    </location>
</feature>
<feature type="domain" description="CCHC-type" evidence="5">
    <location>
        <begin position="52"/>
        <end position="67"/>
    </location>
</feature>
<dbReference type="Gene3D" id="3.30.70.270">
    <property type="match status" value="1"/>
</dbReference>
<protein>
    <submittedName>
        <fullName evidence="7">Putative reverse transcriptase domain-containing protein</fullName>
    </submittedName>
</protein>
<dbReference type="SUPFAM" id="SSF56672">
    <property type="entry name" value="DNA/RNA polymerases"/>
    <property type="match status" value="2"/>
</dbReference>
<organism evidence="7">
    <name type="scientific">Tanacetum cinerariifolium</name>
    <name type="common">Dalmatian daisy</name>
    <name type="synonym">Chrysanthemum cinerariifolium</name>
    <dbReference type="NCBI Taxonomy" id="118510"/>
    <lineage>
        <taxon>Eukaryota</taxon>
        <taxon>Viridiplantae</taxon>
        <taxon>Streptophyta</taxon>
        <taxon>Embryophyta</taxon>
        <taxon>Tracheophyta</taxon>
        <taxon>Spermatophyta</taxon>
        <taxon>Magnoliopsida</taxon>
        <taxon>eudicotyledons</taxon>
        <taxon>Gunneridae</taxon>
        <taxon>Pentapetalae</taxon>
        <taxon>asterids</taxon>
        <taxon>campanulids</taxon>
        <taxon>Asterales</taxon>
        <taxon>Asteraceae</taxon>
        <taxon>Asteroideae</taxon>
        <taxon>Anthemideae</taxon>
        <taxon>Anthemidinae</taxon>
        <taxon>Tanacetum</taxon>
    </lineage>
</organism>
<dbReference type="PANTHER" id="PTHR45835:SF99">
    <property type="entry name" value="CHROMO DOMAIN-CONTAINING PROTEIN-RELATED"/>
    <property type="match status" value="1"/>
</dbReference>
<dbReference type="InterPro" id="IPR012337">
    <property type="entry name" value="RNaseH-like_sf"/>
</dbReference>
<keyword evidence="7" id="KW-0695">RNA-directed DNA polymerase</keyword>
<dbReference type="SUPFAM" id="SSF53098">
    <property type="entry name" value="Ribonuclease H-like"/>
    <property type="match status" value="1"/>
</dbReference>
<feature type="compositionally biased region" description="Basic and acidic residues" evidence="4">
    <location>
        <begin position="2066"/>
        <end position="2081"/>
    </location>
</feature>
<proteinExistence type="predicted"/>
<dbReference type="SUPFAM" id="SSF57756">
    <property type="entry name" value="Retrovirus zinc finger-like domains"/>
    <property type="match status" value="1"/>
</dbReference>
<evidence type="ECO:0000259" key="5">
    <source>
        <dbReference type="PROSITE" id="PS50158"/>
    </source>
</evidence>
<dbReference type="Gene3D" id="1.10.340.70">
    <property type="match status" value="1"/>
</dbReference>
<feature type="domain" description="Integrase catalytic" evidence="6">
    <location>
        <begin position="350"/>
        <end position="513"/>
    </location>
</feature>
<keyword evidence="2" id="KW-0479">Metal-binding</keyword>
<dbReference type="InterPro" id="IPR001878">
    <property type="entry name" value="Znf_CCHC"/>
</dbReference>
<dbReference type="Pfam" id="PF08284">
    <property type="entry name" value="RVP_2"/>
    <property type="match status" value="1"/>
</dbReference>
<feature type="compositionally biased region" description="Basic and acidic residues" evidence="4">
    <location>
        <begin position="1144"/>
        <end position="1182"/>
    </location>
</feature>
<feature type="region of interest" description="Disordered" evidence="4">
    <location>
        <begin position="2588"/>
        <end position="2613"/>
    </location>
</feature>
<dbReference type="GO" id="GO:0004190">
    <property type="term" value="F:aspartic-type endopeptidase activity"/>
    <property type="evidence" value="ECO:0007669"/>
    <property type="project" value="UniProtKB-KW"/>
</dbReference>
<evidence type="ECO:0000313" key="7">
    <source>
        <dbReference type="EMBL" id="GEU85856.1"/>
    </source>
</evidence>
<dbReference type="Pfam" id="PF17921">
    <property type="entry name" value="Integrase_H2C2"/>
    <property type="match status" value="1"/>
</dbReference>
<evidence type="ECO:0000256" key="2">
    <source>
        <dbReference type="PROSITE-ProRule" id="PRU00047"/>
    </source>
</evidence>
<dbReference type="SMART" id="SM00343">
    <property type="entry name" value="ZnF_C2HC"/>
    <property type="match status" value="2"/>
</dbReference>
<dbReference type="InterPro" id="IPR043502">
    <property type="entry name" value="DNA/RNA_pol_sf"/>
</dbReference>
<evidence type="ECO:0000259" key="6">
    <source>
        <dbReference type="PROSITE" id="PS50994"/>
    </source>
</evidence>
<keyword evidence="1" id="KW-0645">Protease</keyword>
<dbReference type="InterPro" id="IPR036397">
    <property type="entry name" value="RNaseH_sf"/>
</dbReference>
<feature type="region of interest" description="Disordered" evidence="4">
    <location>
        <begin position="1"/>
        <end position="29"/>
    </location>
</feature>
<keyword evidence="3" id="KW-0175">Coiled coil</keyword>
<feature type="domain" description="CCHC-type" evidence="5">
    <location>
        <begin position="1474"/>
        <end position="1489"/>
    </location>
</feature>
<keyword evidence="2" id="KW-0863">Zinc-finger</keyword>
<feature type="compositionally biased region" description="Basic and acidic residues" evidence="4">
    <location>
        <begin position="892"/>
        <end position="901"/>
    </location>
</feature>
<feature type="compositionally biased region" description="Low complexity" evidence="4">
    <location>
        <begin position="1183"/>
        <end position="1193"/>
    </location>
</feature>
<feature type="compositionally biased region" description="Basic and acidic residues" evidence="4">
    <location>
        <begin position="1640"/>
        <end position="1650"/>
    </location>
</feature>
<dbReference type="GO" id="GO:0003964">
    <property type="term" value="F:RNA-directed DNA polymerase activity"/>
    <property type="evidence" value="ECO:0007669"/>
    <property type="project" value="UniProtKB-KW"/>
</dbReference>
<feature type="compositionally biased region" description="Polar residues" evidence="4">
    <location>
        <begin position="2056"/>
        <end position="2065"/>
    </location>
</feature>
<dbReference type="InterPro" id="IPR036875">
    <property type="entry name" value="Znf_CCHC_sf"/>
</dbReference>
<keyword evidence="7" id="KW-0548">Nucleotidyltransferase</keyword>
<dbReference type="InterPro" id="IPR013103">
    <property type="entry name" value="RVT_2"/>
</dbReference>
<keyword evidence="2" id="KW-0862">Zinc</keyword>
<feature type="compositionally biased region" description="Basic and acidic residues" evidence="4">
    <location>
        <begin position="2039"/>
        <end position="2054"/>
    </location>
</feature>
<dbReference type="GO" id="GO:0003676">
    <property type="term" value="F:nucleic acid binding"/>
    <property type="evidence" value="ECO:0007669"/>
    <property type="project" value="InterPro"/>
</dbReference>
<feature type="compositionally biased region" description="Acidic residues" evidence="4">
    <location>
        <begin position="854"/>
        <end position="874"/>
    </location>
</feature>
<feature type="region of interest" description="Disordered" evidence="4">
    <location>
        <begin position="2034"/>
        <end position="2082"/>
    </location>
</feature>
<keyword evidence="1" id="KW-0064">Aspartyl protease</keyword>
<feature type="compositionally biased region" description="Basic and acidic residues" evidence="4">
    <location>
        <begin position="1"/>
        <end position="21"/>
    </location>
</feature>
<keyword evidence="1" id="KW-0378">Hydrolase</keyword>
<dbReference type="Pfam" id="PF07727">
    <property type="entry name" value="RVT_2"/>
    <property type="match status" value="1"/>
</dbReference>
<feature type="compositionally biased region" description="Polar residues" evidence="4">
    <location>
        <begin position="1687"/>
        <end position="1702"/>
    </location>
</feature>
<dbReference type="PANTHER" id="PTHR45835">
    <property type="entry name" value="YALI0A06105P"/>
    <property type="match status" value="1"/>
</dbReference>
<dbReference type="InterPro" id="IPR041588">
    <property type="entry name" value="Integrase_H2C2"/>
</dbReference>
<feature type="region of interest" description="Disordered" evidence="4">
    <location>
        <begin position="773"/>
        <end position="935"/>
    </location>
</feature>
<feature type="region of interest" description="Disordered" evidence="4">
    <location>
        <begin position="1143"/>
        <end position="1214"/>
    </location>
</feature>
<dbReference type="InterPro" id="IPR054722">
    <property type="entry name" value="PolX-like_BBD"/>
</dbReference>
<dbReference type="InterPro" id="IPR001584">
    <property type="entry name" value="Integrase_cat-core"/>
</dbReference>
<dbReference type="PROSITE" id="PS50994">
    <property type="entry name" value="INTEGRASE"/>
    <property type="match status" value="1"/>
</dbReference>
<dbReference type="Gene3D" id="3.30.420.10">
    <property type="entry name" value="Ribonuclease H-like superfamily/Ribonuclease H"/>
    <property type="match status" value="1"/>
</dbReference>
<evidence type="ECO:0000256" key="1">
    <source>
        <dbReference type="ARBA" id="ARBA00022750"/>
    </source>
</evidence>
<comment type="caution">
    <text evidence="7">The sequence shown here is derived from an EMBL/GenBank/DDBJ whole genome shotgun (WGS) entry which is preliminary data.</text>
</comment>
<dbReference type="InterPro" id="IPR043128">
    <property type="entry name" value="Rev_trsase/Diguanyl_cyclase"/>
</dbReference>
<gene>
    <name evidence="7" type="ORF">Tci_057834</name>
</gene>
<keyword evidence="7" id="KW-0808">Transferase</keyword>
<sequence length="3193" mass="366014">MEQKIQAKAERITEGNQRKWENSQAEQSGYKGNKPLCNNCKKHHNGNCALTCRNCGRPGHYARDCRKKAIATGEEARGWVYVIKEADKDQGPNVVMGTFLLNNRYAIVLFDLGSDKSFVNTSFSHLIDIDPVRLDTSYEDELTDGRKNKKFEWETEAEEAFQTLKQKLCCAPILALPEGSEDFVRRWIKLLSDYDCEIRYHPGKANVIADALSQKEREPIRVMTLVMTVHPSLHEQICNAQYGALEKNNVEEENLGRLIKPIFKIHPDGTRYHDKRIWLPKFGGLRDLIMHGSHKSKYSIHPGSDKMYQDLKQLYWWPNMKADIATYVSVCLTFAKVKAEHQKPSCLLQQPEIPVWEWERITMDFIVGLLRTPSGYDSIWVIVNRLTKSAHFLPVKTTDSMEKLTQLYIKEIVDRHGVPISIISDRDSKFTSRFWRSLQEALRTRLDMSTAYHPETDGQSERIIQTLEDMLRACVIDFRGSRDRHFPLVEFSYNNSYHASIKAAPFEALYGRKCRSPVCWSEKCLPDESLIIPLDEVQLDDKLHFIEEPAEIMDREVKRLRQSRIPIVMFCPKNPRQTFDDLPLEFDILSLIRDLGHSRDIIYLFDVSVDCLHQPWRAFATAINKCLSGKETRMDKIRLSRAQILWGLFYKKNIDYVYLLWEDLLFQIEYKEVKKTNKMSYPSFTKIVIDYFMSKDQPISRRNKMFWHTARDDTMFTFMRCISRHEDTQVYGTIIPKELINQAMLESKAYKTYYAFASGEKTLKPKYVRKKANFDTSPKQKPIQATKGDGADFKSGIPDEQYLKTTVEDEGTGTIPGVPDVPIYESKSEKESYGDSEEEDEYDENDYVDKSDGNDDDDDGGSDDHDDDSDDERTESDRDEILDPNVTNVEQTKQEEKEYSDQRVYTPPDYELTDNEKIHDEENINDEERMDEEEEDEVANELYDDVNVNLGNKDTKMTNADQADNEIASLLDTTVRHGTTVPEITSIFTIIIPSPPSFFNPLLQQATPTPTPTTSEATTLLPSLLDFSYVFRFNDRLANLDKDLSELKQVDQYAQAISSILAIVEARSYLARSFSQPKSTYEAVASLSEFKLTKILLDKMKERKSHLRADYKKKFYDALVESYNTDKDIFESYGELFSLKRSRNNNEKDRDPSARSDRGTKTRKSNKEAESSKDSRSKEKKSSSTSKDASQSQHKSSGKSANAEEPSHTVEDSGMQQDLWFITGDNDKQPADKEVTKADWFKKLKRPPTPDTEWNKRYQVVFAAKLPILNPNEFNLWKMRIEQYFLMTNYSLWEVILNGDSPVHTRVVDGVLQPVAPTIAKQRVSLSQEDINLKILRSLPSDWRTHTLIWRNKIDLEEKSLDDLFNSLKIYEAKVKSSSSASTTTQNIAFVSSSNIDSTNEPVSVAASVSAVGAKIHVSSLLNVDSFRNVMIYSFFASQYSSPQLYNDDLKQIDVDDIEEMDLRWQMAMLTEECYNCHRKGHFARECRSPKDTRRNGAVEPQRRNVLVETSTSNALVSQCDRVGSYEWSFQADEEPTNYALMAFSSLSSSSDNEVVSVSKACTKAYAQLQSHYDKLTEDYRKSQFDVISYQTVLESIKARLLVYQQNEFVFEDDIKLLKLEVQLRDNALVTLRQTLEKAEQERDNLKLNDESLPPSPIYDRYQSGNRPSAPIIEDWVSDSEDESETKTPQNVHSFVQPTKQVESPRPSIQHVETSIPPATYKTATPNPTSNGKCRNRKACFGNPQHALKDRVIDSGCSRHMTRNMSSLSDFEEFNGGYVAFGGNLKGGKIFRKGKIKIGKLDFDDVCFVKELKLNLFSVSQMCDKKNNVLFTDTECLVLSLEFKLPDENQVLLRVPRENNMYNVNLKNIVPSGDLTYRVLVTKPHHKTPYELLHGRTPSIGFMRPFDYPVTILNTLDSLGKFYGKVDKGFLVGYYVSSKAFRVFYSRTRIVQETLHVNFLENKPNVTGSSPTWLFAIDTLTKTMNYQSVTAGNQSNLSVGVQEQFDVEKVGEESNQQYAFFSVWFFGSTNPQNTDGDAAFDKKEPEFEGKKPESKVNVSPSSSAQLKEHNDKTKREAKGKSPVESLIGYRNLSAEFEDLFDNRINEVNVADTSQYIDDPNMPELEDIPYSNNEEDVGAEADFNNLETSITISPIPTTRVHKDHHVTQIIGDLSSATQTRSITRVAKDQGHTQDEGIDYEEVFAPVARIEAIRLFLAYASFMGFMVYQMDVKSAFLYETIEEEVYVCQTLGFEDPDNPDKVYKVVKALYGLHQAPRAWYEILANYLLENGFQRGKIDQTLFIKRQKGDIQLVQIYVDDIIFGLTNKDLCKAFEKLMKNKFQMSLMGELTFFLGLQVKKKKDEIFISQDKYAAEILRKFRLIDGKSASTPIDTNKPLLKDPDGEDVDVHTYRSMIGSLIDSSLLGVNTPRCSEDRLELIELKVFLLPSDEKVGVKVSAIDLQFWTSVAVKKVNDVTRLQALVEKKKVVVTEATIRDTFRLNDAEGVECLPNEEIFTELARMGYEKPSTKLTFYKAFFSSQWKFLIHTILQCMSAKRTSWNEFSSSMASAVDKGDADVNVDNFSSASVATEVQPTLPQSSQAQQPTPQQQPQPSQDAGISMNLLQDLMDICTSLTRRVEYFKLDKIAQALEISKLKQRVKQPEKRNKLKVLKLRRLKKVGSAQRIDTSDDTIMDYVSIQGRMIADMDVDADVVLEEAKDGRQVESQAKIYKIDLEHANKVLSMQEEETDPAELQEVVDVVNTAKIITKVVTATNDTITAASTTITAVDAQVSTATLTAAPSRVTVAPCRRRKEDEVIDHVQRKQKEDKAMKRYQALKRKPQTEAQARKNTMIYLRKVAGFKMDYFKGMSYDDIRPIFVKKFNSNVAFLMKTKDQIDEEDSRALKRLNESQEDKALKKQKLDEDVEELKRHLQIATNEEDDVYTEATPLSLKIYMLKSSKNQRSVHGQAKVKSWKLLESCGVQIITFTTTQLILLVERRYPLTRFTLDQMLNNVRLEVKEENEVSLELLSFGVDATEESQGNMPRVKGPHMSSSKDVYSRKRIIAATKLLIMKKYDYCHLEEIEVRREDQKLYKFREGDFQLLRLQDIEDILLLLVQKKLTNLTINEWTTYTAYLNPKGVIYKDQMNRNRMMHADELHKLSDGTLNDVRSDLHDIPKGIRMTYLPKRKWCGLNKRRA</sequence>
<dbReference type="Pfam" id="PF22936">
    <property type="entry name" value="Pol_BBD"/>
    <property type="match status" value="1"/>
</dbReference>
<accession>A0A6L2NHY3</accession>